<dbReference type="Proteomes" id="UP000322619">
    <property type="component" value="Unassembled WGS sequence"/>
</dbReference>
<evidence type="ECO:0000313" key="5">
    <source>
        <dbReference type="Proteomes" id="UP000322619"/>
    </source>
</evidence>
<dbReference type="AlphaFoldDB" id="A0A1F2PFC0"/>
<evidence type="ECO:0000313" key="4">
    <source>
        <dbReference type="Proteomes" id="UP000176244"/>
    </source>
</evidence>
<accession>A0A1F2PFC0</accession>
<keyword evidence="6" id="KW-1185">Reference proteome</keyword>
<dbReference type="EMBL" id="LKEU01000037">
    <property type="protein sequence ID" value="OFV69755.1"/>
    <property type="molecule type" value="Genomic_DNA"/>
</dbReference>
<dbReference type="EMBL" id="VSLA01000024">
    <property type="protein sequence ID" value="TYC84795.1"/>
    <property type="molecule type" value="Genomic_DNA"/>
</dbReference>
<dbReference type="EMBL" id="CP087994">
    <property type="protein sequence ID" value="UYO64156.1"/>
    <property type="molecule type" value="Genomic_DNA"/>
</dbReference>
<name>A0A1F2PFC0_9FIRM</name>
<sequence>MGFFDKFKQGSKDMIKSYDKVKLNQKLSYEELHEIMKTGTYPCGEPQLTGKGIMHCIQFPPVDKYVIQVALSGTTVTITKIYNGVGGILKETVGDAVTGGWYDVLNGENIDLNQMTRIIGEELTRLCGEKGLLKTA</sequence>
<dbReference type="Proteomes" id="UP000176244">
    <property type="component" value="Unassembled WGS sequence"/>
</dbReference>
<organism evidence="1 4">
    <name type="scientific">Acetobacterium wieringae</name>
    <dbReference type="NCBI Taxonomy" id="52694"/>
    <lineage>
        <taxon>Bacteria</taxon>
        <taxon>Bacillati</taxon>
        <taxon>Bacillota</taxon>
        <taxon>Clostridia</taxon>
        <taxon>Eubacteriales</taxon>
        <taxon>Eubacteriaceae</taxon>
        <taxon>Acetobacterium</taxon>
    </lineage>
</organism>
<protein>
    <submittedName>
        <fullName evidence="1">Uncharacterized protein</fullName>
    </submittedName>
</protein>
<evidence type="ECO:0000313" key="6">
    <source>
        <dbReference type="Proteomes" id="UP001163550"/>
    </source>
</evidence>
<evidence type="ECO:0000313" key="2">
    <source>
        <dbReference type="EMBL" id="TYC84795.1"/>
    </source>
</evidence>
<evidence type="ECO:0000313" key="1">
    <source>
        <dbReference type="EMBL" id="OFV69755.1"/>
    </source>
</evidence>
<gene>
    <name evidence="1" type="ORF">ACWI_28930</name>
    <name evidence="2" type="ORF">FXB42_10700</name>
    <name evidence="3" type="ORF">LNN31_07005</name>
</gene>
<reference evidence="1 4" key="1">
    <citation type="submission" date="2015-09" db="EMBL/GenBank/DDBJ databases">
        <title>Genome sequence of Acetobacterium wieringae DSM 1911.</title>
        <authorList>
            <person name="Poehlein A."/>
            <person name="Bengelsdorf F.R."/>
            <person name="Schiel-Bengelsdorf B."/>
            <person name="Duerre P."/>
            <person name="Daniel R."/>
        </authorList>
    </citation>
    <scope>NUCLEOTIDE SEQUENCE [LARGE SCALE GENOMIC DNA]</scope>
    <source>
        <strain evidence="1 4">DSM 1911</strain>
    </source>
</reference>
<dbReference type="RefSeq" id="WP_070372152.1">
    <property type="nucleotide sequence ID" value="NZ_CABIIK010000007.1"/>
</dbReference>
<reference evidence="3" key="3">
    <citation type="submission" date="2021-11" db="EMBL/GenBank/DDBJ databases">
        <title>Isoprene-degrading acetogen.</title>
        <authorList>
            <person name="Yang Y."/>
            <person name="Jin H."/>
            <person name="Yan J."/>
        </authorList>
    </citation>
    <scope>NUCLEOTIDE SEQUENCE</scope>
    <source>
        <strain evidence="3">Berkeley</strain>
    </source>
</reference>
<dbReference type="OrthoDB" id="1778241at2"/>
<evidence type="ECO:0000313" key="3">
    <source>
        <dbReference type="EMBL" id="UYO64156.1"/>
    </source>
</evidence>
<reference evidence="2 5" key="2">
    <citation type="submission" date="2019-08" db="EMBL/GenBank/DDBJ databases">
        <title>Isolation and enrichment of carboxydotrophic bacteria from anaerobic sludge for the production of bio-based chemicals from syngas.</title>
        <authorList>
            <person name="Antares A.L."/>
            <person name="Moreira J."/>
            <person name="Diender M."/>
            <person name="Parshina S.N."/>
            <person name="Stams A.J.M."/>
            <person name="Alves M."/>
            <person name="Alves J.I."/>
            <person name="Sousa D.Z."/>
        </authorList>
    </citation>
    <scope>NUCLEOTIDE SEQUENCE [LARGE SCALE GENOMIC DNA]</scope>
    <source>
        <strain evidence="2 5">JM</strain>
    </source>
</reference>
<dbReference type="Proteomes" id="UP001163550">
    <property type="component" value="Chromosome"/>
</dbReference>
<proteinExistence type="predicted"/>